<dbReference type="AlphaFoldDB" id="A0A0C3PNI0"/>
<gene>
    <name evidence="2" type="ORF">M407DRAFT_13043</name>
</gene>
<dbReference type="Proteomes" id="UP000054248">
    <property type="component" value="Unassembled WGS sequence"/>
</dbReference>
<keyword evidence="3" id="KW-1185">Reference proteome</keyword>
<dbReference type="GO" id="GO:0006113">
    <property type="term" value="P:fermentation"/>
    <property type="evidence" value="ECO:0007669"/>
    <property type="project" value="InterPro"/>
</dbReference>
<reference evidence="3" key="2">
    <citation type="submission" date="2015-01" db="EMBL/GenBank/DDBJ databases">
        <title>Evolutionary Origins and Diversification of the Mycorrhizal Mutualists.</title>
        <authorList>
            <consortium name="DOE Joint Genome Institute"/>
            <consortium name="Mycorrhizal Genomics Consortium"/>
            <person name="Kohler A."/>
            <person name="Kuo A."/>
            <person name="Nagy L.G."/>
            <person name="Floudas D."/>
            <person name="Copeland A."/>
            <person name="Barry K.W."/>
            <person name="Cichocki N."/>
            <person name="Veneault-Fourrey C."/>
            <person name="LaButti K."/>
            <person name="Lindquist E.A."/>
            <person name="Lipzen A."/>
            <person name="Lundell T."/>
            <person name="Morin E."/>
            <person name="Murat C."/>
            <person name="Riley R."/>
            <person name="Ohm R."/>
            <person name="Sun H."/>
            <person name="Tunlid A."/>
            <person name="Henrissat B."/>
            <person name="Grigoriev I.V."/>
            <person name="Hibbett D.S."/>
            <person name="Martin F."/>
        </authorList>
    </citation>
    <scope>NUCLEOTIDE SEQUENCE [LARGE SCALE GENOMIC DNA]</scope>
    <source>
        <strain evidence="3">MUT 4182</strain>
    </source>
</reference>
<feature type="region of interest" description="Disordered" evidence="1">
    <location>
        <begin position="666"/>
        <end position="735"/>
    </location>
</feature>
<accession>A0A0C3PNI0</accession>
<name>A0A0C3PNI0_9AGAM</name>
<organism evidence="2 3">
    <name type="scientific">Tulasnella calospora MUT 4182</name>
    <dbReference type="NCBI Taxonomy" id="1051891"/>
    <lineage>
        <taxon>Eukaryota</taxon>
        <taxon>Fungi</taxon>
        <taxon>Dikarya</taxon>
        <taxon>Basidiomycota</taxon>
        <taxon>Agaricomycotina</taxon>
        <taxon>Agaricomycetes</taxon>
        <taxon>Cantharellales</taxon>
        <taxon>Tulasnellaceae</taxon>
        <taxon>Tulasnella</taxon>
    </lineage>
</organism>
<reference evidence="2 3" key="1">
    <citation type="submission" date="2014-04" db="EMBL/GenBank/DDBJ databases">
        <authorList>
            <consortium name="DOE Joint Genome Institute"/>
            <person name="Kuo A."/>
            <person name="Girlanda M."/>
            <person name="Perotto S."/>
            <person name="Kohler A."/>
            <person name="Nagy L.G."/>
            <person name="Floudas D."/>
            <person name="Copeland A."/>
            <person name="Barry K.W."/>
            <person name="Cichocki N."/>
            <person name="Veneault-Fourrey C."/>
            <person name="LaButti K."/>
            <person name="Lindquist E.A."/>
            <person name="Lipzen A."/>
            <person name="Lundell T."/>
            <person name="Morin E."/>
            <person name="Murat C."/>
            <person name="Sun H."/>
            <person name="Tunlid A."/>
            <person name="Henrissat B."/>
            <person name="Grigoriev I.V."/>
            <person name="Hibbett D.S."/>
            <person name="Martin F."/>
            <person name="Nordberg H.P."/>
            <person name="Cantor M.N."/>
            <person name="Hua S.X."/>
        </authorList>
    </citation>
    <scope>NUCLEOTIDE SEQUENCE [LARGE SCALE GENOMIC DNA]</scope>
    <source>
        <strain evidence="2 3">MUT 4182</strain>
    </source>
</reference>
<protein>
    <submittedName>
        <fullName evidence="2">Uncharacterized protein</fullName>
    </submittedName>
</protein>
<feature type="compositionally biased region" description="Polar residues" evidence="1">
    <location>
        <begin position="95"/>
        <end position="112"/>
    </location>
</feature>
<dbReference type="PANTHER" id="PTHR32085">
    <property type="entry name" value="PROTEIN CSF1"/>
    <property type="match status" value="1"/>
</dbReference>
<dbReference type="STRING" id="1051891.A0A0C3PNI0"/>
<evidence type="ECO:0000313" key="2">
    <source>
        <dbReference type="EMBL" id="KIO15975.1"/>
    </source>
</evidence>
<dbReference type="GO" id="GO:0016020">
    <property type="term" value="C:membrane"/>
    <property type="evidence" value="ECO:0007669"/>
    <property type="project" value="InterPro"/>
</dbReference>
<evidence type="ECO:0000256" key="1">
    <source>
        <dbReference type="SAM" id="MobiDB-lite"/>
    </source>
</evidence>
<feature type="non-terminal residue" evidence="2">
    <location>
        <position position="735"/>
    </location>
</feature>
<feature type="compositionally biased region" description="Polar residues" evidence="1">
    <location>
        <begin position="672"/>
        <end position="693"/>
    </location>
</feature>
<sequence length="735" mass="80291">MSSATDPLVTSSVEAPGAAIGADVVTLPGLGVEASFKGASATEKFTGCSEDTAVSNLTIHVQVEGSNNILRPTILPFAVELMRNIERHMGETSEDLASSGVTNPSHQASPTEGSGIIPAAMAIKSRLQAQFVLAVGPSHLSLTCHPDVNVVAALDWDESSVSLEVLPGSNAISLGGSVGGIQVSVRHEFLRDISFYAKAQELPFILKLRREMNPDGRPSVPSVQVLMKTGFEGWLLFARLQDLLCFKAIWLDRIPVFETRNRPDTAGTSMTLPPKLEMINDRTSAASLELDITAILEKTIMEVDMGSSITKLSLEVQKFVVHRLQTLRSSSLVITVDQVNLLATQRISGGLHLPNLSFETTRQITLSDDERRTGTNRLGVVIKFGAAELDLQHEQVEQLSFRADPMELQVKDGYADPSSGGGLRLDFAVEGGTVRLIGVPQAASLLIDTAAAVKKLIRLQKEGAARDSSAFRTTLNPKPTNPLSEVAAAMISSARSRFQEEEVFDFTIVQRMQVDVKSLQLAFVDGGRTFHLQANDVNAQLLRHLRTEASETRRDLHLALGSLVVLSFPAMKELGATETLPRNATKVFTFPHLIIEMKSSILAEHRELVYEFDCNFPAQDREGSQTKVYLLLDLSEHVILMARTTDLMARVKRSLENQEFKRRDGDWWDQPLRSNTSPESGSVSPKGISSRNSLPPALATPIMDSDEPEPLSHSDETKDEASSADSEPIIYVEKR</sequence>
<dbReference type="EMBL" id="KN823727">
    <property type="protein sequence ID" value="KIO15975.1"/>
    <property type="molecule type" value="Genomic_DNA"/>
</dbReference>
<feature type="region of interest" description="Disordered" evidence="1">
    <location>
        <begin position="93"/>
        <end position="112"/>
    </location>
</feature>
<proteinExistence type="predicted"/>
<dbReference type="HOGENOM" id="CLU_377481_0_0_1"/>
<dbReference type="OrthoDB" id="10051416at2759"/>
<evidence type="ECO:0000313" key="3">
    <source>
        <dbReference type="Proteomes" id="UP000054248"/>
    </source>
</evidence>
<dbReference type="InterPro" id="IPR029636">
    <property type="entry name" value="Csf1"/>
</dbReference>
<dbReference type="PANTHER" id="PTHR32085:SF3">
    <property type="entry name" value="PROTEIN CSF1"/>
    <property type="match status" value="1"/>
</dbReference>
<feature type="compositionally biased region" description="Basic and acidic residues" evidence="1">
    <location>
        <begin position="710"/>
        <end position="721"/>
    </location>
</feature>